<keyword evidence="3 7" id="KW-0812">Transmembrane</keyword>
<proteinExistence type="inferred from homology"/>
<feature type="region of interest" description="Disordered" evidence="6">
    <location>
        <begin position="88"/>
        <end position="124"/>
    </location>
</feature>
<dbReference type="AlphaFoldDB" id="A0A914HZS3"/>
<evidence type="ECO:0000256" key="7">
    <source>
        <dbReference type="SAM" id="Phobius"/>
    </source>
</evidence>
<dbReference type="Pfam" id="PF07857">
    <property type="entry name" value="TMEM144"/>
    <property type="match status" value="1"/>
</dbReference>
<dbReference type="Proteomes" id="UP000887572">
    <property type="component" value="Unplaced"/>
</dbReference>
<organism evidence="8 9">
    <name type="scientific">Globodera rostochiensis</name>
    <name type="common">Golden nematode worm</name>
    <name type="synonym">Heterodera rostochiensis</name>
    <dbReference type="NCBI Taxonomy" id="31243"/>
    <lineage>
        <taxon>Eukaryota</taxon>
        <taxon>Metazoa</taxon>
        <taxon>Ecdysozoa</taxon>
        <taxon>Nematoda</taxon>
        <taxon>Chromadorea</taxon>
        <taxon>Rhabditida</taxon>
        <taxon>Tylenchina</taxon>
        <taxon>Tylenchomorpha</taxon>
        <taxon>Tylenchoidea</taxon>
        <taxon>Heteroderidae</taxon>
        <taxon>Heteroderinae</taxon>
        <taxon>Globodera</taxon>
    </lineage>
</organism>
<feature type="transmembrane region" description="Helical" evidence="7">
    <location>
        <begin position="181"/>
        <end position="201"/>
    </location>
</feature>
<evidence type="ECO:0000313" key="9">
    <source>
        <dbReference type="WBParaSite" id="Gr19_v10_g6171.t1"/>
    </source>
</evidence>
<feature type="compositionally biased region" description="Basic and acidic residues" evidence="6">
    <location>
        <begin position="92"/>
        <end position="102"/>
    </location>
</feature>
<dbReference type="PANTHER" id="PTHR16119:SF17">
    <property type="entry name" value="TRANSMEMBRANE PROTEIN 144"/>
    <property type="match status" value="1"/>
</dbReference>
<keyword evidence="4 7" id="KW-1133">Transmembrane helix</keyword>
<comment type="subcellular location">
    <subcellularLocation>
        <location evidence="1">Membrane</location>
        <topology evidence="1">Multi-pass membrane protein</topology>
    </subcellularLocation>
</comment>
<reference evidence="9" key="1">
    <citation type="submission" date="2022-11" db="UniProtKB">
        <authorList>
            <consortium name="WormBaseParasite"/>
        </authorList>
    </citation>
    <scope>IDENTIFICATION</scope>
</reference>
<evidence type="ECO:0000256" key="2">
    <source>
        <dbReference type="ARBA" id="ARBA00005731"/>
    </source>
</evidence>
<dbReference type="GO" id="GO:0016020">
    <property type="term" value="C:membrane"/>
    <property type="evidence" value="ECO:0007669"/>
    <property type="project" value="UniProtKB-SubCell"/>
</dbReference>
<comment type="similarity">
    <text evidence="2">Belongs to the TMEM144 family.</text>
</comment>
<sequence>MFRHLFEWTCDIYLHGNATFSTVGNVRRVNLGHWQFNGTSNHQNDRNGTGHFDLGNSPASPALNYVGLLFVIIGGILFALVPPKTQQQNESAEERVEDRESLLDNDQLEETERPDEGRHGDGQSVAQIRQGQTTLNQRIIAIVLSVFAGICYGSIFTPVVYMQDNPEKFHPPPPKGGIYYVFPHFSGVYLTSTAVLIIYIAYKKNRPYIDNRLIFPSFLAGVLWAFGTLAWFWANDILSQAITFPITEVANEHLKLYIAAMFLSIIGVTMVGLSKSV</sequence>
<evidence type="ECO:0000256" key="1">
    <source>
        <dbReference type="ARBA" id="ARBA00004141"/>
    </source>
</evidence>
<name>A0A914HZS3_GLORO</name>
<feature type="transmembrane region" description="Helical" evidence="7">
    <location>
        <begin position="254"/>
        <end position="273"/>
    </location>
</feature>
<keyword evidence="5 7" id="KW-0472">Membrane</keyword>
<keyword evidence="8" id="KW-1185">Reference proteome</keyword>
<feature type="transmembrane region" description="Helical" evidence="7">
    <location>
        <begin position="213"/>
        <end position="234"/>
    </location>
</feature>
<feature type="transmembrane region" description="Helical" evidence="7">
    <location>
        <begin position="62"/>
        <end position="81"/>
    </location>
</feature>
<accession>A0A914HZS3</accession>
<evidence type="ECO:0000256" key="6">
    <source>
        <dbReference type="SAM" id="MobiDB-lite"/>
    </source>
</evidence>
<evidence type="ECO:0000256" key="5">
    <source>
        <dbReference type="ARBA" id="ARBA00023136"/>
    </source>
</evidence>
<feature type="compositionally biased region" description="Basic and acidic residues" evidence="6">
    <location>
        <begin position="110"/>
        <end position="121"/>
    </location>
</feature>
<dbReference type="PANTHER" id="PTHR16119">
    <property type="entry name" value="TRANSMEMBRANE PROTEIN 144"/>
    <property type="match status" value="1"/>
</dbReference>
<dbReference type="WBParaSite" id="Gr19_v10_g6171.t1">
    <property type="protein sequence ID" value="Gr19_v10_g6171.t1"/>
    <property type="gene ID" value="Gr19_v10_g6171"/>
</dbReference>
<protein>
    <submittedName>
        <fullName evidence="9">Uncharacterized protein</fullName>
    </submittedName>
</protein>
<evidence type="ECO:0000256" key="4">
    <source>
        <dbReference type="ARBA" id="ARBA00022989"/>
    </source>
</evidence>
<evidence type="ECO:0000256" key="3">
    <source>
        <dbReference type="ARBA" id="ARBA00022692"/>
    </source>
</evidence>
<dbReference type="InterPro" id="IPR010651">
    <property type="entry name" value="Sugar_transport"/>
</dbReference>
<dbReference type="GO" id="GO:0015144">
    <property type="term" value="F:carbohydrate transmembrane transporter activity"/>
    <property type="evidence" value="ECO:0007669"/>
    <property type="project" value="InterPro"/>
</dbReference>
<dbReference type="InterPro" id="IPR012435">
    <property type="entry name" value="TMEM144"/>
</dbReference>
<evidence type="ECO:0000313" key="8">
    <source>
        <dbReference type="Proteomes" id="UP000887572"/>
    </source>
</evidence>
<feature type="transmembrane region" description="Helical" evidence="7">
    <location>
        <begin position="139"/>
        <end position="161"/>
    </location>
</feature>